<accession>A0A3M7PZ46</accession>
<evidence type="ECO:0000313" key="2">
    <source>
        <dbReference type="EMBL" id="RNA04472.1"/>
    </source>
</evidence>
<reference evidence="2 3" key="1">
    <citation type="journal article" date="2018" name="Sci. Rep.">
        <title>Genomic signatures of local adaptation to the degree of environmental predictability in rotifers.</title>
        <authorList>
            <person name="Franch-Gras L."/>
            <person name="Hahn C."/>
            <person name="Garcia-Roger E.M."/>
            <person name="Carmona M.J."/>
            <person name="Serra M."/>
            <person name="Gomez A."/>
        </authorList>
    </citation>
    <scope>NUCLEOTIDE SEQUENCE [LARGE SCALE GENOMIC DNA]</scope>
    <source>
        <strain evidence="2">HYR1</strain>
    </source>
</reference>
<comment type="caution">
    <text evidence="2">The sequence shown here is derived from an EMBL/GenBank/DDBJ whole genome shotgun (WGS) entry which is preliminary data.</text>
</comment>
<organism evidence="2 3">
    <name type="scientific">Brachionus plicatilis</name>
    <name type="common">Marine rotifer</name>
    <name type="synonym">Brachionus muelleri</name>
    <dbReference type="NCBI Taxonomy" id="10195"/>
    <lineage>
        <taxon>Eukaryota</taxon>
        <taxon>Metazoa</taxon>
        <taxon>Spiralia</taxon>
        <taxon>Gnathifera</taxon>
        <taxon>Rotifera</taxon>
        <taxon>Eurotatoria</taxon>
        <taxon>Monogononta</taxon>
        <taxon>Pseudotrocha</taxon>
        <taxon>Ploima</taxon>
        <taxon>Brachionidae</taxon>
        <taxon>Brachionus</taxon>
    </lineage>
</organism>
<dbReference type="Proteomes" id="UP000276133">
    <property type="component" value="Unassembled WGS sequence"/>
</dbReference>
<name>A0A3M7PZ46_BRAPC</name>
<feature type="compositionally biased region" description="Polar residues" evidence="1">
    <location>
        <begin position="33"/>
        <end position="50"/>
    </location>
</feature>
<protein>
    <submittedName>
        <fullName evidence="2">Uncharacterized protein</fullName>
    </submittedName>
</protein>
<sequence length="66" mass="7537">MQQKSFMKTKRIPAGLETTQPESGRSRLKRNVNGVQTTQSKKRAASNNDQIDAEHVLKSLNKRRKN</sequence>
<evidence type="ECO:0000256" key="1">
    <source>
        <dbReference type="SAM" id="MobiDB-lite"/>
    </source>
</evidence>
<evidence type="ECO:0000313" key="3">
    <source>
        <dbReference type="Proteomes" id="UP000276133"/>
    </source>
</evidence>
<dbReference type="AlphaFoldDB" id="A0A3M7PZ46"/>
<dbReference type="EMBL" id="REGN01008097">
    <property type="protein sequence ID" value="RNA04472.1"/>
    <property type="molecule type" value="Genomic_DNA"/>
</dbReference>
<gene>
    <name evidence="2" type="ORF">BpHYR1_040689</name>
</gene>
<proteinExistence type="predicted"/>
<keyword evidence="3" id="KW-1185">Reference proteome</keyword>
<feature type="region of interest" description="Disordered" evidence="1">
    <location>
        <begin position="1"/>
        <end position="66"/>
    </location>
</feature>